<evidence type="ECO:0000256" key="3">
    <source>
        <dbReference type="ARBA" id="ARBA00023015"/>
    </source>
</evidence>
<dbReference type="Pfam" id="PF22381">
    <property type="entry name" value="Staph_reg_Sar_Rot"/>
    <property type="match status" value="1"/>
</dbReference>
<dbReference type="EMBL" id="MPIN01000006">
    <property type="protein sequence ID" value="OJH38198.1"/>
    <property type="molecule type" value="Genomic_DNA"/>
</dbReference>
<name>A0A1L9B7H4_9BACT</name>
<dbReference type="InterPro" id="IPR036390">
    <property type="entry name" value="WH_DNA-bd_sf"/>
</dbReference>
<dbReference type="InterPro" id="IPR036388">
    <property type="entry name" value="WH-like_DNA-bd_sf"/>
</dbReference>
<dbReference type="STRING" id="83449.BON30_23910"/>
<dbReference type="InterPro" id="IPR000835">
    <property type="entry name" value="HTH_MarR-typ"/>
</dbReference>
<evidence type="ECO:0000256" key="2">
    <source>
        <dbReference type="ARBA" id="ARBA00022490"/>
    </source>
</evidence>
<keyword evidence="2" id="KW-0963">Cytoplasm</keyword>
<dbReference type="InterPro" id="IPR039422">
    <property type="entry name" value="MarR/SlyA-like"/>
</dbReference>
<keyword evidence="5" id="KW-0804">Transcription</keyword>
<reference evidence="7 8" key="2">
    <citation type="submission" date="2016-12" db="EMBL/GenBank/DDBJ databases">
        <title>Draft Genome Sequence of Cystobacter ferrugineus Strain Cbfe23.</title>
        <authorList>
            <person name="Akbar S."/>
            <person name="Dowd S.E."/>
            <person name="Stevens D.C."/>
        </authorList>
    </citation>
    <scope>NUCLEOTIDE SEQUENCE [LARGE SCALE GENOMIC DNA]</scope>
    <source>
        <strain evidence="7 8">Cbfe23</strain>
    </source>
</reference>
<proteinExistence type="predicted"/>
<dbReference type="Gene3D" id="1.10.10.10">
    <property type="entry name" value="Winged helix-like DNA-binding domain superfamily/Winged helix DNA-binding domain"/>
    <property type="match status" value="1"/>
</dbReference>
<dbReference type="OrthoDB" id="9806864at2"/>
<evidence type="ECO:0000313" key="7">
    <source>
        <dbReference type="EMBL" id="OJH38198.1"/>
    </source>
</evidence>
<accession>A0A1L9B7H4</accession>
<comment type="subcellular location">
    <subcellularLocation>
        <location evidence="1">Cytoplasm</location>
    </subcellularLocation>
</comment>
<keyword evidence="4" id="KW-0238">DNA-binding</keyword>
<dbReference type="Proteomes" id="UP000182229">
    <property type="component" value="Unassembled WGS sequence"/>
</dbReference>
<dbReference type="GO" id="GO:0005737">
    <property type="term" value="C:cytoplasm"/>
    <property type="evidence" value="ECO:0007669"/>
    <property type="project" value="UniProtKB-SubCell"/>
</dbReference>
<gene>
    <name evidence="7" type="ORF">BON30_23910</name>
</gene>
<dbReference type="AlphaFoldDB" id="A0A1L9B7H4"/>
<dbReference type="GO" id="GO:0006950">
    <property type="term" value="P:response to stress"/>
    <property type="evidence" value="ECO:0007669"/>
    <property type="project" value="TreeGrafter"/>
</dbReference>
<protein>
    <submittedName>
        <fullName evidence="7">MarR family transcriptional regulator</fullName>
    </submittedName>
</protein>
<dbReference type="PANTHER" id="PTHR33164:SF5">
    <property type="entry name" value="ORGANIC HYDROPEROXIDE RESISTANCE TRANSCRIPTIONAL REGULATOR"/>
    <property type="match status" value="1"/>
</dbReference>
<dbReference type="InterPro" id="IPR055166">
    <property type="entry name" value="Transc_reg_Sar_Rot_HTH"/>
</dbReference>
<dbReference type="FunFam" id="1.10.10.10:FF:000163">
    <property type="entry name" value="MarR family transcriptional regulator"/>
    <property type="match status" value="1"/>
</dbReference>
<organism evidence="7 8">
    <name type="scientific">Cystobacter ferrugineus</name>
    <dbReference type="NCBI Taxonomy" id="83449"/>
    <lineage>
        <taxon>Bacteria</taxon>
        <taxon>Pseudomonadati</taxon>
        <taxon>Myxococcota</taxon>
        <taxon>Myxococcia</taxon>
        <taxon>Myxococcales</taxon>
        <taxon>Cystobacterineae</taxon>
        <taxon>Archangiaceae</taxon>
        <taxon>Cystobacter</taxon>
    </lineage>
</organism>
<evidence type="ECO:0000259" key="6">
    <source>
        <dbReference type="PROSITE" id="PS50995"/>
    </source>
</evidence>
<keyword evidence="3" id="KW-0805">Transcription regulation</keyword>
<dbReference type="GO" id="GO:0003700">
    <property type="term" value="F:DNA-binding transcription factor activity"/>
    <property type="evidence" value="ECO:0007669"/>
    <property type="project" value="InterPro"/>
</dbReference>
<dbReference type="GO" id="GO:0003677">
    <property type="term" value="F:DNA binding"/>
    <property type="evidence" value="ECO:0007669"/>
    <property type="project" value="UniProtKB-KW"/>
</dbReference>
<reference evidence="8" key="1">
    <citation type="submission" date="2016-11" db="EMBL/GenBank/DDBJ databases">
        <authorList>
            <person name="Shukria A."/>
            <person name="Stevens D.C."/>
        </authorList>
    </citation>
    <scope>NUCLEOTIDE SEQUENCE [LARGE SCALE GENOMIC DNA]</scope>
    <source>
        <strain evidence="8">Cbfe23</strain>
    </source>
</reference>
<evidence type="ECO:0000256" key="1">
    <source>
        <dbReference type="ARBA" id="ARBA00004496"/>
    </source>
</evidence>
<dbReference type="SUPFAM" id="SSF46785">
    <property type="entry name" value="Winged helix' DNA-binding domain"/>
    <property type="match status" value="1"/>
</dbReference>
<evidence type="ECO:0000256" key="4">
    <source>
        <dbReference type="ARBA" id="ARBA00023125"/>
    </source>
</evidence>
<dbReference type="RefSeq" id="WP_071900706.1">
    <property type="nucleotide sequence ID" value="NZ_MPIN01000006.1"/>
</dbReference>
<dbReference type="PROSITE" id="PS50995">
    <property type="entry name" value="HTH_MARR_2"/>
    <property type="match status" value="1"/>
</dbReference>
<keyword evidence="8" id="KW-1185">Reference proteome</keyword>
<dbReference type="PRINTS" id="PR00598">
    <property type="entry name" value="HTHMARR"/>
</dbReference>
<evidence type="ECO:0000313" key="8">
    <source>
        <dbReference type="Proteomes" id="UP000182229"/>
    </source>
</evidence>
<dbReference type="PANTHER" id="PTHR33164">
    <property type="entry name" value="TRANSCRIPTIONAL REGULATOR, MARR FAMILY"/>
    <property type="match status" value="1"/>
</dbReference>
<feature type="domain" description="HTH marR-type" evidence="6">
    <location>
        <begin position="8"/>
        <end position="138"/>
    </location>
</feature>
<sequence length="147" mass="16937">MTDVLRLDDQLCFALHAASRAMTGAYQPLLEELGITYPQYLVLMALWEEDGARVSRIGERLYLDSATLTPLLKRLESRGLVERRRSRVDERVVEIFLTPEGKRIEQRALELFPQLVCKTRLSLGEMVRLREALRKLTRALHEATGQE</sequence>
<dbReference type="SMART" id="SM00347">
    <property type="entry name" value="HTH_MARR"/>
    <property type="match status" value="1"/>
</dbReference>
<comment type="caution">
    <text evidence="7">The sequence shown here is derived from an EMBL/GenBank/DDBJ whole genome shotgun (WGS) entry which is preliminary data.</text>
</comment>
<evidence type="ECO:0000256" key="5">
    <source>
        <dbReference type="ARBA" id="ARBA00023163"/>
    </source>
</evidence>